<evidence type="ECO:0000313" key="2">
    <source>
        <dbReference type="EMBL" id="KOB70748.1"/>
    </source>
</evidence>
<comment type="caution">
    <text evidence="2">The sequence shown here is derived from an EMBL/GenBank/DDBJ whole genome shotgun (WGS) entry which is preliminary data.</text>
</comment>
<evidence type="ECO:0000313" key="3">
    <source>
        <dbReference type="Proteomes" id="UP000037510"/>
    </source>
</evidence>
<organism evidence="2 3">
    <name type="scientific">Operophtera brumata</name>
    <name type="common">Winter moth</name>
    <name type="synonym">Phalaena brumata</name>
    <dbReference type="NCBI Taxonomy" id="104452"/>
    <lineage>
        <taxon>Eukaryota</taxon>
        <taxon>Metazoa</taxon>
        <taxon>Ecdysozoa</taxon>
        <taxon>Arthropoda</taxon>
        <taxon>Hexapoda</taxon>
        <taxon>Insecta</taxon>
        <taxon>Pterygota</taxon>
        <taxon>Neoptera</taxon>
        <taxon>Endopterygota</taxon>
        <taxon>Lepidoptera</taxon>
        <taxon>Glossata</taxon>
        <taxon>Ditrysia</taxon>
        <taxon>Geometroidea</taxon>
        <taxon>Geometridae</taxon>
        <taxon>Larentiinae</taxon>
        <taxon>Operophtera</taxon>
    </lineage>
</organism>
<sequence>MARRRTAGDSCAGGRGRAERRRPPRGRQGLHGAVGAEKSTDKLESWCGAGRPATAVQEAEDERRDAASSRPSGTPWSSGSRREHGQGIVSSLSTLARVMARRRTAGDNGAGRPATAAQEAEDERRDADLLAAVRDSMEQWEQKRARTRYSVVTINIS</sequence>
<evidence type="ECO:0000256" key="1">
    <source>
        <dbReference type="SAM" id="MobiDB-lite"/>
    </source>
</evidence>
<reference evidence="2 3" key="1">
    <citation type="journal article" date="2015" name="Genome Biol. Evol.">
        <title>The genome of winter moth (Operophtera brumata) provides a genomic perspective on sexual dimorphism and phenology.</title>
        <authorList>
            <person name="Derks M.F."/>
            <person name="Smit S."/>
            <person name="Salis L."/>
            <person name="Schijlen E."/>
            <person name="Bossers A."/>
            <person name="Mateman C."/>
            <person name="Pijl A.S."/>
            <person name="de Ridder D."/>
            <person name="Groenen M.A."/>
            <person name="Visser M.E."/>
            <person name="Megens H.J."/>
        </authorList>
    </citation>
    <scope>NUCLEOTIDE SEQUENCE [LARGE SCALE GENOMIC DNA]</scope>
    <source>
        <strain evidence="2">WM2013NL</strain>
        <tissue evidence="2">Head and thorax</tissue>
    </source>
</reference>
<proteinExistence type="predicted"/>
<feature type="region of interest" description="Disordered" evidence="1">
    <location>
        <begin position="1"/>
        <end position="124"/>
    </location>
</feature>
<dbReference type="EMBL" id="JTDY01002777">
    <property type="protein sequence ID" value="KOB70748.1"/>
    <property type="molecule type" value="Genomic_DNA"/>
</dbReference>
<dbReference type="AlphaFoldDB" id="A0A0L7L5H1"/>
<name>A0A0L7L5H1_OPEBR</name>
<accession>A0A0L7L5H1</accession>
<dbReference type="Proteomes" id="UP000037510">
    <property type="component" value="Unassembled WGS sequence"/>
</dbReference>
<gene>
    <name evidence="2" type="ORF">OBRU01_14792</name>
</gene>
<protein>
    <submittedName>
        <fullName evidence="2">Uncharacterized protein</fullName>
    </submittedName>
</protein>
<feature type="compositionally biased region" description="Polar residues" evidence="1">
    <location>
        <begin position="69"/>
        <end position="79"/>
    </location>
</feature>
<keyword evidence="3" id="KW-1185">Reference proteome</keyword>